<evidence type="ECO:0000256" key="1">
    <source>
        <dbReference type="SAM" id="MobiDB-lite"/>
    </source>
</evidence>
<accession>A0A0A1TUP2</accession>
<feature type="compositionally biased region" description="Basic and acidic residues" evidence="1">
    <location>
        <begin position="33"/>
        <end position="53"/>
    </location>
</feature>
<dbReference type="Proteomes" id="UP000014680">
    <property type="component" value="Unassembled WGS sequence"/>
</dbReference>
<name>A0A0A1TUP2_ENTIV</name>
<reference evidence="2 3" key="1">
    <citation type="submission" date="2012-10" db="EMBL/GenBank/DDBJ databases">
        <authorList>
            <person name="Zafar N."/>
            <person name="Inman J."/>
            <person name="Hall N."/>
            <person name="Lorenzi H."/>
            <person name="Caler E."/>
        </authorList>
    </citation>
    <scope>NUCLEOTIDE SEQUENCE [LARGE SCALE GENOMIC DNA]</scope>
    <source>
        <strain evidence="2 3">IP1</strain>
    </source>
</reference>
<dbReference type="EMBL" id="KB207228">
    <property type="protein sequence ID" value="ELP83798.1"/>
    <property type="molecule type" value="Genomic_DNA"/>
</dbReference>
<proteinExistence type="predicted"/>
<evidence type="ECO:0000313" key="3">
    <source>
        <dbReference type="Proteomes" id="UP000014680"/>
    </source>
</evidence>
<gene>
    <name evidence="2" type="ORF">EIN_240550</name>
</gene>
<protein>
    <submittedName>
        <fullName evidence="2">Uncharacterized protein</fullName>
    </submittedName>
</protein>
<dbReference type="RefSeq" id="XP_004183144.1">
    <property type="nucleotide sequence ID" value="XM_004183096.1"/>
</dbReference>
<dbReference type="GeneID" id="14882783"/>
<dbReference type="AlphaFoldDB" id="A0A0A1TUP2"/>
<dbReference type="KEGG" id="eiv:EIN_240550"/>
<evidence type="ECO:0000313" key="2">
    <source>
        <dbReference type="EMBL" id="ELP83798.1"/>
    </source>
</evidence>
<organism evidence="2 3">
    <name type="scientific">Entamoeba invadens IP1</name>
    <dbReference type="NCBI Taxonomy" id="370355"/>
    <lineage>
        <taxon>Eukaryota</taxon>
        <taxon>Amoebozoa</taxon>
        <taxon>Evosea</taxon>
        <taxon>Archamoebae</taxon>
        <taxon>Mastigamoebida</taxon>
        <taxon>Entamoebidae</taxon>
        <taxon>Entamoeba</taxon>
    </lineage>
</organism>
<feature type="compositionally biased region" description="Basic and acidic residues" evidence="1">
    <location>
        <begin position="80"/>
        <end position="105"/>
    </location>
</feature>
<dbReference type="VEuPathDB" id="AmoebaDB:EIN_240550"/>
<feature type="compositionally biased region" description="Polar residues" evidence="1">
    <location>
        <begin position="54"/>
        <end position="72"/>
    </location>
</feature>
<keyword evidence="3" id="KW-1185">Reference proteome</keyword>
<sequence>MCLIKSVEEKCWSDYKSIVVMKNKHKMRRSVKKEKMLKPKRMSEIRNNGEKESSCLSVTRQDHNTSVTQQKTKYPRILFRRSDRTRQSEDKIEKLSRSEKSQRQLEEDENNKMLNRQYWRGVDNNT</sequence>
<feature type="region of interest" description="Disordered" evidence="1">
    <location>
        <begin position="26"/>
        <end position="126"/>
    </location>
</feature>